<proteinExistence type="predicted"/>
<dbReference type="Proteomes" id="UP000436522">
    <property type="component" value="Unassembled WGS sequence"/>
</dbReference>
<dbReference type="EMBL" id="BLIV01000001">
    <property type="protein sequence ID" value="GFE48499.1"/>
    <property type="molecule type" value="Genomic_DNA"/>
</dbReference>
<gene>
    <name evidence="1" type="ORF">So717_02520</name>
</gene>
<accession>A0A640VK91</accession>
<organism evidence="1 2">
    <name type="scientific">Roseobacter cerasinus</name>
    <dbReference type="NCBI Taxonomy" id="2602289"/>
    <lineage>
        <taxon>Bacteria</taxon>
        <taxon>Pseudomonadati</taxon>
        <taxon>Pseudomonadota</taxon>
        <taxon>Alphaproteobacteria</taxon>
        <taxon>Rhodobacterales</taxon>
        <taxon>Roseobacteraceae</taxon>
        <taxon>Roseobacter</taxon>
    </lineage>
</organism>
<sequence length="158" mass="16892">MVIEPGFAPWGTESGLQAFRAYLFEKVRDGPQRQSGGRDRGSDGIRRHICLKLGQALCRLAILGRSPDRLSAVRDAVQPEALACSCDPQQSGEFTETAQQSRVTFDAVDVFINNAGVRLRARPAGCDLGGDGGSDLADEPHWYDPADPCASARFAGAG</sequence>
<dbReference type="Pfam" id="PF00106">
    <property type="entry name" value="adh_short"/>
    <property type="match status" value="1"/>
</dbReference>
<dbReference type="InterPro" id="IPR002347">
    <property type="entry name" value="SDR_fam"/>
</dbReference>
<keyword evidence="2" id="KW-1185">Reference proteome</keyword>
<evidence type="ECO:0000313" key="1">
    <source>
        <dbReference type="EMBL" id="GFE48499.1"/>
    </source>
</evidence>
<dbReference type="AlphaFoldDB" id="A0A640VK91"/>
<dbReference type="Gene3D" id="3.40.50.720">
    <property type="entry name" value="NAD(P)-binding Rossmann-like Domain"/>
    <property type="match status" value="1"/>
</dbReference>
<comment type="caution">
    <text evidence="1">The sequence shown here is derived from an EMBL/GenBank/DDBJ whole genome shotgun (WGS) entry which is preliminary data.</text>
</comment>
<name>A0A640VK91_9RHOB</name>
<evidence type="ECO:0000313" key="2">
    <source>
        <dbReference type="Proteomes" id="UP000436522"/>
    </source>
</evidence>
<dbReference type="InterPro" id="IPR036291">
    <property type="entry name" value="NAD(P)-bd_dom_sf"/>
</dbReference>
<protein>
    <submittedName>
        <fullName evidence="1">Uncharacterized protein</fullName>
    </submittedName>
</protein>
<reference evidence="1 2" key="1">
    <citation type="submission" date="2019-12" db="EMBL/GenBank/DDBJ databases">
        <title>Roseobacter cerasinus sp. nov., isolated from seawater around aquaculture.</title>
        <authorList>
            <person name="Muramatsu S."/>
            <person name="Takabe Y."/>
            <person name="Mori K."/>
            <person name="Takaichi S."/>
            <person name="Hanada S."/>
        </authorList>
    </citation>
    <scope>NUCLEOTIDE SEQUENCE [LARGE SCALE GENOMIC DNA]</scope>
    <source>
        <strain evidence="1 2">AI77</strain>
    </source>
</reference>
<dbReference type="SUPFAM" id="SSF51735">
    <property type="entry name" value="NAD(P)-binding Rossmann-fold domains"/>
    <property type="match status" value="1"/>
</dbReference>